<keyword evidence="8 15" id="KW-1133">Transmembrane helix</keyword>
<dbReference type="InterPro" id="IPR027417">
    <property type="entry name" value="P-loop_NTPase"/>
</dbReference>
<dbReference type="PRINTS" id="PR00326">
    <property type="entry name" value="GTP1OBG"/>
</dbReference>
<feature type="transmembrane region" description="Helical" evidence="15">
    <location>
        <begin position="645"/>
        <end position="666"/>
    </location>
</feature>
<name>A0ABT4CKP2_9CLOT</name>
<dbReference type="InterPro" id="IPR011640">
    <property type="entry name" value="Fe2_transport_prot_B_C"/>
</dbReference>
<organism evidence="17 18">
    <name type="scientific">Clostridium ganghwense</name>
    <dbReference type="NCBI Taxonomy" id="312089"/>
    <lineage>
        <taxon>Bacteria</taxon>
        <taxon>Bacillati</taxon>
        <taxon>Bacillota</taxon>
        <taxon>Clostridia</taxon>
        <taxon>Eubacteriales</taxon>
        <taxon>Clostridiaceae</taxon>
        <taxon>Clostridium</taxon>
    </lineage>
</organism>
<keyword evidence="6 15" id="KW-0812">Transmembrane</keyword>
<feature type="transmembrane region" description="Helical" evidence="15">
    <location>
        <begin position="612"/>
        <end position="633"/>
    </location>
</feature>
<feature type="transmembrane region" description="Helical" evidence="15">
    <location>
        <begin position="347"/>
        <end position="371"/>
    </location>
</feature>
<keyword evidence="9 15" id="KW-0408">Iron</keyword>
<feature type="transmembrane region" description="Helical" evidence="15">
    <location>
        <begin position="457"/>
        <end position="477"/>
    </location>
</feature>
<keyword evidence="11 15" id="KW-0342">GTP-binding</keyword>
<proteinExistence type="inferred from homology"/>
<evidence type="ECO:0000256" key="7">
    <source>
        <dbReference type="ARBA" id="ARBA00022741"/>
    </source>
</evidence>
<evidence type="ECO:0000256" key="4">
    <source>
        <dbReference type="ARBA" id="ARBA00022475"/>
    </source>
</evidence>
<keyword evidence="5 15" id="KW-0410">Iron transport</keyword>
<evidence type="ECO:0000256" key="5">
    <source>
        <dbReference type="ARBA" id="ARBA00022496"/>
    </source>
</evidence>
<dbReference type="Pfam" id="PF07670">
    <property type="entry name" value="Gate"/>
    <property type="match status" value="2"/>
</dbReference>
<dbReference type="InterPro" id="IPR011642">
    <property type="entry name" value="Gate_dom"/>
</dbReference>
<comment type="function">
    <text evidence="1 15">Probable transporter of a GTP-driven Fe(2+) uptake system.</text>
</comment>
<sequence>MSTIALVGNPNCGKTTLFNALTGSRQHVGNWPGVTVEKKVGKLKYKGEDQEIVDLPGTYSLGAYSEDEVVARNFIIKDKPDVVINVVDATNIERNLYLTTQLLEMDVKVIIALNMMDEAKGRKIYIDVKKLSKELGVPIIPMVATKKEGMDKLIVKMVEYAKVGEVEKVQITYGTELQKEISILKAAIEESAASLQYPSEWTAIKLLENDEYMLNNVKEIGSVKKILSKLDTSIKSITKSLGYEPEMAIVDKRYEFIGTVVNKSVKKTEKYEETKSDKIDKIVTNKWLGIPIFGLIMYLLYQATFVGGQYLSDTLDEGMGSLAETVGNMLANSGASETLTSFITDGLIGGVGAVVVFLPIIMVMYFLIGILEDSGYMARAAYVMDRVMRALGLHGKTFVSMIIGSGCNVPGIMAARTLESKKDRMIAILINPFVSCGARLPIYLVFTAAFFPKKGGTVLFVLYVVGILVALLMGKIFSKTLFKGESSYFVMELPPYRIPSAKNALMLMWEKAGAFLKKAGMIIFPVVTLLWILSVLPFGVEQYSEASILGRLGAMVAPIFKPAGFGTWQAGVGLFTGIVAKEAVVATLGMVYAGVEEGAKLTTAIQGAFTPLTAFAFMIMTLLYTPCAAALGAIKRETNSYKWTLFAAAYTFAIGWVAAVLVFQVGRMLGFQ</sequence>
<dbReference type="InterPro" id="IPR003373">
    <property type="entry name" value="Fe2_transport_prot-B"/>
</dbReference>
<accession>A0ABT4CKP2</accession>
<dbReference type="InterPro" id="IPR030389">
    <property type="entry name" value="G_FEOB_dom"/>
</dbReference>
<dbReference type="CDD" id="cd01879">
    <property type="entry name" value="FeoB"/>
    <property type="match status" value="1"/>
</dbReference>
<reference evidence="17" key="1">
    <citation type="submission" date="2022-12" db="EMBL/GenBank/DDBJ databases">
        <authorList>
            <person name="Wang J."/>
        </authorList>
    </citation>
    <scope>NUCLEOTIDE SEQUENCE</scope>
    <source>
        <strain evidence="17">HY-42-06</strain>
    </source>
</reference>
<evidence type="ECO:0000256" key="1">
    <source>
        <dbReference type="ARBA" id="ARBA00003926"/>
    </source>
</evidence>
<evidence type="ECO:0000256" key="3">
    <source>
        <dbReference type="ARBA" id="ARBA00022448"/>
    </source>
</evidence>
<keyword evidence="18" id="KW-1185">Reference proteome</keyword>
<dbReference type="RefSeq" id="WP_268047987.1">
    <property type="nucleotide sequence ID" value="NZ_JAPQES010000001.1"/>
</dbReference>
<dbReference type="SUPFAM" id="SSF52540">
    <property type="entry name" value="P-loop containing nucleoside triphosphate hydrolases"/>
    <property type="match status" value="1"/>
</dbReference>
<feature type="transmembrane region" description="Helical" evidence="15">
    <location>
        <begin position="426"/>
        <end position="451"/>
    </location>
</feature>
<evidence type="ECO:0000256" key="8">
    <source>
        <dbReference type="ARBA" id="ARBA00022989"/>
    </source>
</evidence>
<dbReference type="PANTHER" id="PTHR43185">
    <property type="entry name" value="FERROUS IRON TRANSPORT PROTEIN B"/>
    <property type="match status" value="1"/>
</dbReference>
<feature type="domain" description="FeoB-type G" evidence="16">
    <location>
        <begin position="1"/>
        <end position="163"/>
    </location>
</feature>
<dbReference type="InterPro" id="IPR006073">
    <property type="entry name" value="GTP-bd"/>
</dbReference>
<evidence type="ECO:0000256" key="6">
    <source>
        <dbReference type="ARBA" id="ARBA00022692"/>
    </source>
</evidence>
<comment type="similarity">
    <text evidence="15">Belongs to the TRAFAC class TrmE-Era-EngA-EngB-Septin-like GTPase superfamily. FeoB GTPase (TC 9.A.8) family.</text>
</comment>
<feature type="transmembrane region" description="Helical" evidence="15">
    <location>
        <begin position="572"/>
        <end position="592"/>
    </location>
</feature>
<dbReference type="Pfam" id="PF02421">
    <property type="entry name" value="FeoB_N"/>
    <property type="match status" value="1"/>
</dbReference>
<dbReference type="Pfam" id="PF07664">
    <property type="entry name" value="FeoB_C"/>
    <property type="match status" value="1"/>
</dbReference>
<evidence type="ECO:0000256" key="15">
    <source>
        <dbReference type="RuleBase" id="RU362098"/>
    </source>
</evidence>
<feature type="transmembrane region" description="Helical" evidence="15">
    <location>
        <begin position="287"/>
        <end position="311"/>
    </location>
</feature>
<feature type="transmembrane region" description="Helical" evidence="15">
    <location>
        <begin position="515"/>
        <end position="536"/>
    </location>
</feature>
<dbReference type="Pfam" id="PF17910">
    <property type="entry name" value="FeoB_Cyto"/>
    <property type="match status" value="1"/>
</dbReference>
<dbReference type="Gene3D" id="1.10.287.1770">
    <property type="match status" value="1"/>
</dbReference>
<evidence type="ECO:0000256" key="12">
    <source>
        <dbReference type="ARBA" id="ARBA00023136"/>
    </source>
</evidence>
<dbReference type="EMBL" id="JAPQES010000001">
    <property type="protein sequence ID" value="MCY6369612.1"/>
    <property type="molecule type" value="Genomic_DNA"/>
</dbReference>
<keyword evidence="12 15" id="KW-0472">Membrane</keyword>
<evidence type="ECO:0000256" key="11">
    <source>
        <dbReference type="ARBA" id="ARBA00023134"/>
    </source>
</evidence>
<evidence type="ECO:0000256" key="2">
    <source>
        <dbReference type="ARBA" id="ARBA00004651"/>
    </source>
</evidence>
<evidence type="ECO:0000256" key="13">
    <source>
        <dbReference type="ARBA" id="ARBA00031200"/>
    </source>
</evidence>
<dbReference type="InterPro" id="IPR050860">
    <property type="entry name" value="FeoB_GTPase"/>
</dbReference>
<evidence type="ECO:0000256" key="10">
    <source>
        <dbReference type="ARBA" id="ARBA00023065"/>
    </source>
</evidence>
<evidence type="ECO:0000313" key="18">
    <source>
        <dbReference type="Proteomes" id="UP001079657"/>
    </source>
</evidence>
<evidence type="ECO:0000256" key="9">
    <source>
        <dbReference type="ARBA" id="ARBA00023004"/>
    </source>
</evidence>
<evidence type="ECO:0000259" key="16">
    <source>
        <dbReference type="PROSITE" id="PS51711"/>
    </source>
</evidence>
<dbReference type="Proteomes" id="UP001079657">
    <property type="component" value="Unassembled WGS sequence"/>
</dbReference>
<dbReference type="InterPro" id="IPR005225">
    <property type="entry name" value="Small_GTP-bd"/>
</dbReference>
<keyword evidence="7" id="KW-0547">Nucleotide-binding</keyword>
<evidence type="ECO:0000256" key="14">
    <source>
        <dbReference type="NCBIfam" id="TIGR00437"/>
    </source>
</evidence>
<dbReference type="InterPro" id="IPR041069">
    <property type="entry name" value="FeoB_Cyto"/>
</dbReference>
<dbReference type="PROSITE" id="PS51711">
    <property type="entry name" value="G_FEOB"/>
    <property type="match status" value="1"/>
</dbReference>
<evidence type="ECO:0000313" key="17">
    <source>
        <dbReference type="EMBL" id="MCY6369612.1"/>
    </source>
</evidence>
<keyword evidence="4" id="KW-1003">Cell membrane</keyword>
<dbReference type="PANTHER" id="PTHR43185:SF1">
    <property type="entry name" value="FE(2+) TRANSPORTER FEOB"/>
    <property type="match status" value="1"/>
</dbReference>
<comment type="caution">
    <text evidence="17">The sequence shown here is derived from an EMBL/GenBank/DDBJ whole genome shotgun (WGS) entry which is preliminary data.</text>
</comment>
<dbReference type="Gene3D" id="3.40.50.300">
    <property type="entry name" value="P-loop containing nucleotide triphosphate hydrolases"/>
    <property type="match status" value="1"/>
</dbReference>
<dbReference type="NCBIfam" id="TIGR00437">
    <property type="entry name" value="feoB"/>
    <property type="match status" value="1"/>
</dbReference>
<keyword evidence="10" id="KW-0406">Ion transport</keyword>
<comment type="subcellular location">
    <subcellularLocation>
        <location evidence="2 15">Cell membrane</location>
        <topology evidence="2 15">Multi-pass membrane protein</topology>
    </subcellularLocation>
</comment>
<protein>
    <recommendedName>
        <fullName evidence="13 14">Ferrous iron transport protein B</fullName>
    </recommendedName>
</protein>
<dbReference type="NCBIfam" id="TIGR00231">
    <property type="entry name" value="small_GTP"/>
    <property type="match status" value="1"/>
</dbReference>
<gene>
    <name evidence="17" type="primary">feoB</name>
    <name evidence="17" type="ORF">OXH55_02980</name>
</gene>
<keyword evidence="3 15" id="KW-0813">Transport</keyword>